<protein>
    <submittedName>
        <fullName evidence="1">Uncharacterized protein</fullName>
    </submittedName>
</protein>
<proteinExistence type="predicted"/>
<keyword evidence="2" id="KW-1185">Reference proteome</keyword>
<evidence type="ECO:0000313" key="1">
    <source>
        <dbReference type="EMBL" id="GGO71792.1"/>
    </source>
</evidence>
<evidence type="ECO:0000313" key="2">
    <source>
        <dbReference type="Proteomes" id="UP000646523"/>
    </source>
</evidence>
<reference evidence="1" key="1">
    <citation type="journal article" date="2014" name="Int. J. Syst. Evol. Microbiol.">
        <title>Complete genome sequence of Corynebacterium casei LMG S-19264T (=DSM 44701T), isolated from a smear-ripened cheese.</title>
        <authorList>
            <consortium name="US DOE Joint Genome Institute (JGI-PGF)"/>
            <person name="Walter F."/>
            <person name="Albersmeier A."/>
            <person name="Kalinowski J."/>
            <person name="Ruckert C."/>
        </authorList>
    </citation>
    <scope>NUCLEOTIDE SEQUENCE</scope>
    <source>
        <strain evidence="1">CGMCC 4.7368</strain>
    </source>
</reference>
<sequence length="63" mass="6370">MRPHVTEPPSSADAASTAGIIRSAGGAPLSASLSIQALPEFRPGQVQPALHRADGDSQHLGVS</sequence>
<name>A0A917Z3B9_9ACTN</name>
<accession>A0A917Z3B9</accession>
<dbReference type="AlphaFoldDB" id="A0A917Z3B9"/>
<reference evidence="1" key="2">
    <citation type="submission" date="2020-09" db="EMBL/GenBank/DDBJ databases">
        <authorList>
            <person name="Sun Q."/>
            <person name="Zhou Y."/>
        </authorList>
    </citation>
    <scope>NUCLEOTIDE SEQUENCE</scope>
    <source>
        <strain evidence="1">CGMCC 4.7368</strain>
    </source>
</reference>
<organism evidence="1 2">
    <name type="scientific">Nonomuraea cavernae</name>
    <dbReference type="NCBI Taxonomy" id="2045107"/>
    <lineage>
        <taxon>Bacteria</taxon>
        <taxon>Bacillati</taxon>
        <taxon>Actinomycetota</taxon>
        <taxon>Actinomycetes</taxon>
        <taxon>Streptosporangiales</taxon>
        <taxon>Streptosporangiaceae</taxon>
        <taxon>Nonomuraea</taxon>
    </lineage>
</organism>
<comment type="caution">
    <text evidence="1">The sequence shown here is derived from an EMBL/GenBank/DDBJ whole genome shotgun (WGS) entry which is preliminary data.</text>
</comment>
<dbReference type="Proteomes" id="UP000646523">
    <property type="component" value="Unassembled WGS sequence"/>
</dbReference>
<dbReference type="EMBL" id="BMNH01000011">
    <property type="protein sequence ID" value="GGO71792.1"/>
    <property type="molecule type" value="Genomic_DNA"/>
</dbReference>
<gene>
    <name evidence="1" type="ORF">GCM10012289_38300</name>
</gene>